<dbReference type="GeneID" id="49205524"/>
<dbReference type="RefSeq" id="WP_046451767.1">
    <property type="nucleotide sequence ID" value="NZ_BAABYG010000001.1"/>
</dbReference>
<sequence length="76" mass="8514">MALWNASFINAVPLFDLRWVLIHSRTIRVLYSKESPSLLDRALIAQNKALPAVLLPESLIPVMTVKPPISIEVKHA</sequence>
<accession>A0AA43W088</accession>
<reference evidence="1 2" key="1">
    <citation type="journal article" date="2019" name="Nat. Med.">
        <title>A library of human gut bacterial isolates paired with longitudinal multiomics data enables mechanistic microbiome research.</title>
        <authorList>
            <person name="Poyet M."/>
            <person name="Groussin M."/>
            <person name="Gibbons S.M."/>
            <person name="Avila-Pacheco J."/>
            <person name="Jiang X."/>
            <person name="Kearney S.M."/>
            <person name="Perrotta A.R."/>
            <person name="Berdy B."/>
            <person name="Zhao S."/>
            <person name="Lieberman T.D."/>
            <person name="Swanson P.K."/>
            <person name="Smith M."/>
            <person name="Roesemann S."/>
            <person name="Alexander J.E."/>
            <person name="Rich S.A."/>
            <person name="Livny J."/>
            <person name="Vlamakis H."/>
            <person name="Clish C."/>
            <person name="Bullock K."/>
            <person name="Deik A."/>
            <person name="Scott J."/>
            <person name="Pierce K.A."/>
            <person name="Xavier R.J."/>
            <person name="Alm E.J."/>
        </authorList>
    </citation>
    <scope>NUCLEOTIDE SEQUENCE [LARGE SCALE GENOMIC DNA]</scope>
    <source>
        <strain evidence="1 2">BIOML-A16</strain>
    </source>
</reference>
<name>A0AA43W088_9BACT</name>
<organism evidence="1 2">
    <name type="scientific">Parabacteroides merdae</name>
    <dbReference type="NCBI Taxonomy" id="46503"/>
    <lineage>
        <taxon>Bacteria</taxon>
        <taxon>Pseudomonadati</taxon>
        <taxon>Bacteroidota</taxon>
        <taxon>Bacteroidia</taxon>
        <taxon>Bacteroidales</taxon>
        <taxon>Tannerellaceae</taxon>
        <taxon>Parabacteroides</taxon>
    </lineage>
</organism>
<protein>
    <submittedName>
        <fullName evidence="1">Uncharacterized protein</fullName>
    </submittedName>
</protein>
<dbReference type="EMBL" id="WNDA01000001">
    <property type="protein sequence ID" value="MTU67517.1"/>
    <property type="molecule type" value="Genomic_DNA"/>
</dbReference>
<evidence type="ECO:0000313" key="2">
    <source>
        <dbReference type="Proteomes" id="UP000448908"/>
    </source>
</evidence>
<evidence type="ECO:0000313" key="1">
    <source>
        <dbReference type="EMBL" id="MTU67517.1"/>
    </source>
</evidence>
<dbReference type="AlphaFoldDB" id="A0AA43W088"/>
<proteinExistence type="predicted"/>
<dbReference type="Proteomes" id="UP000448908">
    <property type="component" value="Unassembled WGS sequence"/>
</dbReference>
<gene>
    <name evidence="1" type="ORF">GMD92_00105</name>
</gene>
<comment type="caution">
    <text evidence="1">The sequence shown here is derived from an EMBL/GenBank/DDBJ whole genome shotgun (WGS) entry which is preliminary data.</text>
</comment>